<keyword evidence="7" id="KW-1185">Reference proteome</keyword>
<dbReference type="GO" id="GO:0045504">
    <property type="term" value="F:dynein heavy chain binding"/>
    <property type="evidence" value="ECO:0007669"/>
    <property type="project" value="TreeGrafter"/>
</dbReference>
<evidence type="ECO:0000313" key="6">
    <source>
        <dbReference type="EMBL" id="CAL4083864.1"/>
    </source>
</evidence>
<sequence>MFNNYSGDPASFQSSWKTDQQLSTGSTQTEEVKIADNSCQVVNLVESGMQTEKEEETNYGPAEYNEGSLLSFLRKIGPKVEEELKRQSHSTVFNGYNALEDAHSSGVKLMHTLRWPSLENNLVVTCIDWSCTGSGVGIAYGSSHHDDWCDHKGAIAVWNINRNDFDPNRPERVIDVSSCVLSLAFHPTNPAIFAMGTFNGEVLIYDLSNAEEVTPFSSGECGSTVTSLTWVESPTGEPAVARAPHALVATTTQGHILVWGLQITKQLLTLRYGFAIQGQDAPKTGRIRMDESASIGLSCISFNSEDPTLFVVGAEGGSIFLCSSLSRIPAGIEFGGMSLSRCVTSTMASHTGRVLDVQCSPHHRNGILTAGSDNQIRLYTLLQPNKPVREIYSEEAVTSARWSPSRPTVLAAGHNTGQVILFEFGAKSNKQILKLPTVEKPSAITDVVFNKKNMNLLAGGDQLGRVMIWQLPSEAVSPLPTELASLTNALQAHDNL</sequence>
<dbReference type="GO" id="GO:0097014">
    <property type="term" value="C:ciliary plasm"/>
    <property type="evidence" value="ECO:0007669"/>
    <property type="project" value="TreeGrafter"/>
</dbReference>
<feature type="region of interest" description="Disordered" evidence="5">
    <location>
        <begin position="1"/>
        <end position="30"/>
    </location>
</feature>
<dbReference type="Pfam" id="PF00400">
    <property type="entry name" value="WD40"/>
    <property type="match status" value="1"/>
</dbReference>
<dbReference type="GO" id="GO:0042073">
    <property type="term" value="P:intraciliary transport"/>
    <property type="evidence" value="ECO:0007669"/>
    <property type="project" value="TreeGrafter"/>
</dbReference>
<evidence type="ECO:0000256" key="4">
    <source>
        <dbReference type="ARBA" id="ARBA00022737"/>
    </source>
</evidence>
<accession>A0AAV2QF84</accession>
<dbReference type="AlphaFoldDB" id="A0AAV2QF84"/>
<dbReference type="EMBL" id="CAXKWB010006675">
    <property type="protein sequence ID" value="CAL4083864.1"/>
    <property type="molecule type" value="Genomic_DNA"/>
</dbReference>
<dbReference type="GO" id="GO:0045503">
    <property type="term" value="F:dynein light chain binding"/>
    <property type="evidence" value="ECO:0007669"/>
    <property type="project" value="TreeGrafter"/>
</dbReference>
<organism evidence="6 7">
    <name type="scientific">Meganyctiphanes norvegica</name>
    <name type="common">Northern krill</name>
    <name type="synonym">Thysanopoda norvegica</name>
    <dbReference type="NCBI Taxonomy" id="48144"/>
    <lineage>
        <taxon>Eukaryota</taxon>
        <taxon>Metazoa</taxon>
        <taxon>Ecdysozoa</taxon>
        <taxon>Arthropoda</taxon>
        <taxon>Crustacea</taxon>
        <taxon>Multicrustacea</taxon>
        <taxon>Malacostraca</taxon>
        <taxon>Eumalacostraca</taxon>
        <taxon>Eucarida</taxon>
        <taxon>Euphausiacea</taxon>
        <taxon>Euphausiidae</taxon>
        <taxon>Meganyctiphanes</taxon>
    </lineage>
</organism>
<proteinExistence type="predicted"/>
<keyword evidence="4" id="KW-0677">Repeat</keyword>
<dbReference type="Proteomes" id="UP001497623">
    <property type="component" value="Unassembled WGS sequence"/>
</dbReference>
<evidence type="ECO:0000256" key="3">
    <source>
        <dbReference type="ARBA" id="ARBA00022574"/>
    </source>
</evidence>
<evidence type="ECO:0000313" key="7">
    <source>
        <dbReference type="Proteomes" id="UP001497623"/>
    </source>
</evidence>
<evidence type="ECO:0000256" key="5">
    <source>
        <dbReference type="SAM" id="MobiDB-lite"/>
    </source>
</evidence>
<protein>
    <recommendedName>
        <fullName evidence="8">WD repeat-containing protein 34</fullName>
    </recommendedName>
</protein>
<comment type="subcellular location">
    <subcellularLocation>
        <location evidence="1">Cytoplasm</location>
    </subcellularLocation>
</comment>
<dbReference type="Gene3D" id="2.130.10.10">
    <property type="entry name" value="YVTN repeat-like/Quinoprotein amine dehydrogenase"/>
    <property type="match status" value="2"/>
</dbReference>
<dbReference type="InterPro" id="IPR050687">
    <property type="entry name" value="Dynein_IC"/>
</dbReference>
<dbReference type="PANTHER" id="PTHR12442">
    <property type="entry name" value="DYNEIN INTERMEDIATE CHAIN"/>
    <property type="match status" value="1"/>
</dbReference>
<feature type="compositionally biased region" description="Polar residues" evidence="5">
    <location>
        <begin position="1"/>
        <end position="29"/>
    </location>
</feature>
<keyword evidence="2" id="KW-0963">Cytoplasm</keyword>
<name>A0AAV2QF84_MEGNR</name>
<evidence type="ECO:0000256" key="2">
    <source>
        <dbReference type="ARBA" id="ARBA00022490"/>
    </source>
</evidence>
<gene>
    <name evidence="6" type="ORF">MNOR_LOCUS12249</name>
</gene>
<dbReference type="SMART" id="SM00320">
    <property type="entry name" value="WD40"/>
    <property type="match status" value="5"/>
</dbReference>
<dbReference type="InterPro" id="IPR015943">
    <property type="entry name" value="WD40/YVTN_repeat-like_dom_sf"/>
</dbReference>
<keyword evidence="3" id="KW-0853">WD repeat</keyword>
<dbReference type="PANTHER" id="PTHR12442:SF26">
    <property type="entry name" value="CYTOPLASMIC DYNEIN 2 INTERMEDIATE CHAIN 2"/>
    <property type="match status" value="1"/>
</dbReference>
<evidence type="ECO:0000256" key="1">
    <source>
        <dbReference type="ARBA" id="ARBA00004496"/>
    </source>
</evidence>
<evidence type="ECO:0008006" key="8">
    <source>
        <dbReference type="Google" id="ProtNLM"/>
    </source>
</evidence>
<comment type="caution">
    <text evidence="6">The sequence shown here is derived from an EMBL/GenBank/DDBJ whole genome shotgun (WGS) entry which is preliminary data.</text>
</comment>
<reference evidence="6 7" key="1">
    <citation type="submission" date="2024-05" db="EMBL/GenBank/DDBJ databases">
        <authorList>
            <person name="Wallberg A."/>
        </authorList>
    </citation>
    <scope>NUCLEOTIDE SEQUENCE [LARGE SCALE GENOMIC DNA]</scope>
</reference>
<dbReference type="InterPro" id="IPR036322">
    <property type="entry name" value="WD40_repeat_dom_sf"/>
</dbReference>
<dbReference type="SUPFAM" id="SSF50978">
    <property type="entry name" value="WD40 repeat-like"/>
    <property type="match status" value="1"/>
</dbReference>
<dbReference type="GO" id="GO:0005868">
    <property type="term" value="C:cytoplasmic dynein complex"/>
    <property type="evidence" value="ECO:0007669"/>
    <property type="project" value="TreeGrafter"/>
</dbReference>
<dbReference type="InterPro" id="IPR001680">
    <property type="entry name" value="WD40_rpt"/>
</dbReference>